<feature type="transmembrane region" description="Helical" evidence="4">
    <location>
        <begin position="360"/>
        <end position="385"/>
    </location>
</feature>
<sequence>MTAVEAEHRDIVIVGGGICGLATALALHRKGISSLVLERSDALRATGTAIGIQTNGWRALDQLSVGSKLRQTSLPLKGFRDVSVNNTTVKEVPVGLGEARCLRRSVLLEALAGDLPSGTVRFGSHLLDIEMDPETSYPILRLQGGSVIKAKVVIGCDGVNSEVANFLGLRPPRMSPTCNVRGFAIYPDGHGYPHDFVTINYNRVFLGRIPLDEKSVYWFIARPWTHQDSTISKNSDLIKRSTMESMLGFPAEILEMIEKSEPDSLSLTGTRYRAPWDVLFGSFRKGTVTVAGDAMHAMGPFLGQGGSAALEDAIVMARCLAPHMTSLDHGELSKERIGGALDSYITERRMRLVRLSAKTYTIGSLLESTSLVVKLICILVIVLFFRDRLGHTRYDCGRL</sequence>
<dbReference type="RefSeq" id="XP_030546620.2">
    <property type="nucleotide sequence ID" value="XM_030690760.2"/>
</dbReference>
<evidence type="ECO:0000313" key="8">
    <source>
        <dbReference type="RefSeq" id="XP_048139119.1"/>
    </source>
</evidence>
<keyword evidence="4" id="KW-0472">Membrane</keyword>
<dbReference type="InterPro" id="IPR002938">
    <property type="entry name" value="FAD-bd"/>
</dbReference>
<organism evidence="6 7">
    <name type="scientific">Rhodamnia argentea</name>
    <dbReference type="NCBI Taxonomy" id="178133"/>
    <lineage>
        <taxon>Eukaryota</taxon>
        <taxon>Viridiplantae</taxon>
        <taxon>Streptophyta</taxon>
        <taxon>Embryophyta</taxon>
        <taxon>Tracheophyta</taxon>
        <taxon>Spermatophyta</taxon>
        <taxon>Magnoliopsida</taxon>
        <taxon>eudicotyledons</taxon>
        <taxon>Gunneridae</taxon>
        <taxon>Pentapetalae</taxon>
        <taxon>rosids</taxon>
        <taxon>malvids</taxon>
        <taxon>Myrtales</taxon>
        <taxon>Myrtaceae</taxon>
        <taxon>Myrtoideae</taxon>
        <taxon>Myrteae</taxon>
        <taxon>Australasian group</taxon>
        <taxon>Rhodamnia</taxon>
    </lineage>
</organism>
<evidence type="ECO:0000256" key="4">
    <source>
        <dbReference type="SAM" id="Phobius"/>
    </source>
</evidence>
<accession>A0A8B8QHT6</accession>
<reference evidence="7 8" key="1">
    <citation type="submission" date="2025-05" db="UniProtKB">
        <authorList>
            <consortium name="RefSeq"/>
        </authorList>
    </citation>
    <scope>IDENTIFICATION</scope>
    <source>
        <tissue evidence="7 8">Leaf</tissue>
    </source>
</reference>
<dbReference type="PRINTS" id="PR00420">
    <property type="entry name" value="RNGMNOXGNASE"/>
</dbReference>
<keyword evidence="4" id="KW-1133">Transmembrane helix</keyword>
<evidence type="ECO:0000313" key="6">
    <source>
        <dbReference type="Proteomes" id="UP000827889"/>
    </source>
</evidence>
<dbReference type="Proteomes" id="UP000827889">
    <property type="component" value="Chromosome 7"/>
</dbReference>
<dbReference type="PANTHER" id="PTHR45934">
    <property type="entry name" value="FAD/NAD(P)-BINDING OXIDOREDUCTASE FAMILY PROTEIN"/>
    <property type="match status" value="1"/>
</dbReference>
<dbReference type="GO" id="GO:0071949">
    <property type="term" value="F:FAD binding"/>
    <property type="evidence" value="ECO:0007669"/>
    <property type="project" value="InterPro"/>
</dbReference>
<dbReference type="AlphaFoldDB" id="A0A8B8QHT6"/>
<evidence type="ECO:0000256" key="3">
    <source>
        <dbReference type="ARBA" id="ARBA00024018"/>
    </source>
</evidence>
<dbReference type="KEGG" id="rarg:115752529"/>
<proteinExistence type="inferred from homology"/>
<dbReference type="SUPFAM" id="SSF51905">
    <property type="entry name" value="FAD/NAD(P)-binding domain"/>
    <property type="match status" value="1"/>
</dbReference>
<feature type="domain" description="FAD-binding" evidence="5">
    <location>
        <begin position="10"/>
        <end position="349"/>
    </location>
</feature>
<name>A0A8B8QHT6_9MYRT</name>
<evidence type="ECO:0000256" key="2">
    <source>
        <dbReference type="ARBA" id="ARBA00023033"/>
    </source>
</evidence>
<evidence type="ECO:0000256" key="1">
    <source>
        <dbReference type="ARBA" id="ARBA00023002"/>
    </source>
</evidence>
<dbReference type="InterPro" id="IPR036188">
    <property type="entry name" value="FAD/NAD-bd_sf"/>
</dbReference>
<dbReference type="Pfam" id="PF01494">
    <property type="entry name" value="FAD_binding_3"/>
    <property type="match status" value="1"/>
</dbReference>
<dbReference type="GeneID" id="115752529"/>
<evidence type="ECO:0000259" key="5">
    <source>
        <dbReference type="Pfam" id="PF01494"/>
    </source>
</evidence>
<keyword evidence="2" id="KW-0503">Monooxygenase</keyword>
<comment type="similarity">
    <text evidence="3">Belongs to the 3-hydroxybenzoate 6-hydroxylase family.</text>
</comment>
<protein>
    <submittedName>
        <fullName evidence="7 8">Monooxygenase 1-like</fullName>
    </submittedName>
</protein>
<dbReference type="InterPro" id="IPR044560">
    <property type="entry name" value="MOase"/>
</dbReference>
<keyword evidence="4" id="KW-0812">Transmembrane</keyword>
<evidence type="ECO:0000313" key="7">
    <source>
        <dbReference type="RefSeq" id="XP_030546620.2"/>
    </source>
</evidence>
<dbReference type="GO" id="GO:0004497">
    <property type="term" value="F:monooxygenase activity"/>
    <property type="evidence" value="ECO:0007669"/>
    <property type="project" value="UniProtKB-KW"/>
</dbReference>
<dbReference type="RefSeq" id="XP_048139119.1">
    <property type="nucleotide sequence ID" value="XM_048283162.1"/>
</dbReference>
<keyword evidence="1" id="KW-0560">Oxidoreductase</keyword>
<keyword evidence="6" id="KW-1185">Reference proteome</keyword>
<dbReference type="Gene3D" id="3.50.50.60">
    <property type="entry name" value="FAD/NAD(P)-binding domain"/>
    <property type="match status" value="1"/>
</dbReference>
<dbReference type="PANTHER" id="PTHR45934:SF2">
    <property type="entry name" value="MONOOXYGENASE 1"/>
    <property type="match status" value="1"/>
</dbReference>
<gene>
    <name evidence="7 8" type="primary">LOC115752529</name>
</gene>